<dbReference type="GO" id="GO:0003700">
    <property type="term" value="F:DNA-binding transcription factor activity"/>
    <property type="evidence" value="ECO:0007669"/>
    <property type="project" value="InterPro"/>
</dbReference>
<keyword evidence="7" id="KW-1185">Reference proteome</keyword>
<keyword evidence="2" id="KW-0238">DNA-binding</keyword>
<dbReference type="GO" id="GO:1901135">
    <property type="term" value="P:carbohydrate derivative metabolic process"/>
    <property type="evidence" value="ECO:0007669"/>
    <property type="project" value="InterPro"/>
</dbReference>
<evidence type="ECO:0000256" key="1">
    <source>
        <dbReference type="ARBA" id="ARBA00023015"/>
    </source>
</evidence>
<dbReference type="EMBL" id="JAJEPU010000022">
    <property type="protein sequence ID" value="MCC2164976.1"/>
    <property type="molecule type" value="Genomic_DNA"/>
</dbReference>
<dbReference type="Pfam" id="PF01380">
    <property type="entry name" value="SIS"/>
    <property type="match status" value="1"/>
</dbReference>
<gene>
    <name evidence="6" type="ORF">LKD32_08795</name>
</gene>
<dbReference type="CDD" id="cd05013">
    <property type="entry name" value="SIS_RpiR"/>
    <property type="match status" value="1"/>
</dbReference>
<evidence type="ECO:0000256" key="2">
    <source>
        <dbReference type="ARBA" id="ARBA00023125"/>
    </source>
</evidence>
<dbReference type="SUPFAM" id="SSF53697">
    <property type="entry name" value="SIS domain"/>
    <property type="match status" value="1"/>
</dbReference>
<dbReference type="Gene3D" id="1.10.10.10">
    <property type="entry name" value="Winged helix-like DNA-binding domain superfamily/Winged helix DNA-binding domain"/>
    <property type="match status" value="1"/>
</dbReference>
<dbReference type="Pfam" id="PF01418">
    <property type="entry name" value="HTH_6"/>
    <property type="match status" value="1"/>
</dbReference>
<organism evidence="6 7">
    <name type="scientific">Brotaphodocola catenula</name>
    <dbReference type="NCBI Taxonomy" id="2885361"/>
    <lineage>
        <taxon>Bacteria</taxon>
        <taxon>Bacillati</taxon>
        <taxon>Bacillota</taxon>
        <taxon>Clostridia</taxon>
        <taxon>Lachnospirales</taxon>
        <taxon>Lachnospiraceae</taxon>
        <taxon>Brotaphodocola</taxon>
    </lineage>
</organism>
<dbReference type="InterPro" id="IPR001347">
    <property type="entry name" value="SIS_dom"/>
</dbReference>
<protein>
    <submittedName>
        <fullName evidence="6">MurR/RpiR family transcriptional regulator</fullName>
    </submittedName>
</protein>
<evidence type="ECO:0000259" key="5">
    <source>
        <dbReference type="PROSITE" id="PS51464"/>
    </source>
</evidence>
<feature type="domain" description="HTH rpiR-type" evidence="4">
    <location>
        <begin position="1"/>
        <end position="75"/>
    </location>
</feature>
<dbReference type="RefSeq" id="WP_308451427.1">
    <property type="nucleotide sequence ID" value="NZ_JAJEPU010000022.1"/>
</dbReference>
<dbReference type="PANTHER" id="PTHR30514">
    <property type="entry name" value="GLUCOKINASE"/>
    <property type="match status" value="1"/>
</dbReference>
<keyword evidence="3" id="KW-0804">Transcription</keyword>
<proteinExistence type="predicted"/>
<dbReference type="InterPro" id="IPR000281">
    <property type="entry name" value="HTH_RpiR"/>
</dbReference>
<feature type="domain" description="SIS" evidence="5">
    <location>
        <begin position="123"/>
        <end position="255"/>
    </location>
</feature>
<evidence type="ECO:0000313" key="7">
    <source>
        <dbReference type="Proteomes" id="UP001198962"/>
    </source>
</evidence>
<evidence type="ECO:0000259" key="4">
    <source>
        <dbReference type="PROSITE" id="PS51071"/>
    </source>
</evidence>
<dbReference type="PROSITE" id="PS51071">
    <property type="entry name" value="HTH_RPIR"/>
    <property type="match status" value="1"/>
</dbReference>
<dbReference type="Gene3D" id="3.40.50.10490">
    <property type="entry name" value="Glucose-6-phosphate isomerase like protein, domain 1"/>
    <property type="match status" value="1"/>
</dbReference>
<dbReference type="InterPro" id="IPR035472">
    <property type="entry name" value="RpiR-like_SIS"/>
</dbReference>
<reference evidence="6" key="1">
    <citation type="submission" date="2021-10" db="EMBL/GenBank/DDBJ databases">
        <title>Anaerobic single-cell dispensing facilitates the cultivation of human gut bacteria.</title>
        <authorList>
            <person name="Afrizal A."/>
        </authorList>
    </citation>
    <scope>NUCLEOTIDE SEQUENCE</scope>
    <source>
        <strain evidence="6">CLA-AA-H274</strain>
    </source>
</reference>
<keyword evidence="1" id="KW-0805">Transcription regulation</keyword>
<dbReference type="GO" id="GO:0003677">
    <property type="term" value="F:DNA binding"/>
    <property type="evidence" value="ECO:0007669"/>
    <property type="project" value="UniProtKB-KW"/>
</dbReference>
<dbReference type="InterPro" id="IPR047640">
    <property type="entry name" value="RpiR-like"/>
</dbReference>
<dbReference type="InterPro" id="IPR009057">
    <property type="entry name" value="Homeodomain-like_sf"/>
</dbReference>
<evidence type="ECO:0000256" key="3">
    <source>
        <dbReference type="ARBA" id="ARBA00023163"/>
    </source>
</evidence>
<dbReference type="PROSITE" id="PS51464">
    <property type="entry name" value="SIS"/>
    <property type="match status" value="1"/>
</dbReference>
<dbReference type="InterPro" id="IPR046348">
    <property type="entry name" value="SIS_dom_sf"/>
</dbReference>
<name>A0AAE3ANK8_9FIRM</name>
<sequence length="295" mass="33846">MIFEQLTEMKGFTHQEQAVVRYILEHTEAILPMSAEELAKASYTSKATVIRLSKKLGLAGYQELKFQIVSESVQNIRINQLLQNEPINEKSTYQDVLNVIPALYDKAISDTRMCMDKNVVNRIFNRMMRADQIDFYGNGITYTLAQSAAFKFSTLGMECHARESVNAHYLTERQDQKRIAFVMSFTGANRSMIDVARYLKKTTKTFVTGIVGRHNADIREYCDEIIEIPSRDSLLSLKVMTSYTAVTYVLDVLFGMCLSQNYGNHVEAALKMVNRESLRTTVDYWNLIYNKEKKS</sequence>
<accession>A0AAE3ANK8</accession>
<dbReference type="AlphaFoldDB" id="A0AAE3ANK8"/>
<comment type="caution">
    <text evidence="6">The sequence shown here is derived from an EMBL/GenBank/DDBJ whole genome shotgun (WGS) entry which is preliminary data.</text>
</comment>
<dbReference type="SUPFAM" id="SSF46689">
    <property type="entry name" value="Homeodomain-like"/>
    <property type="match status" value="1"/>
</dbReference>
<evidence type="ECO:0000313" key="6">
    <source>
        <dbReference type="EMBL" id="MCC2164976.1"/>
    </source>
</evidence>
<dbReference type="InterPro" id="IPR036388">
    <property type="entry name" value="WH-like_DNA-bd_sf"/>
</dbReference>
<dbReference type="Proteomes" id="UP001198962">
    <property type="component" value="Unassembled WGS sequence"/>
</dbReference>
<dbReference type="PANTHER" id="PTHR30514:SF10">
    <property type="entry name" value="MURR_RPIR FAMILY TRANSCRIPTIONAL REGULATOR"/>
    <property type="match status" value="1"/>
</dbReference>
<dbReference type="GO" id="GO:0097367">
    <property type="term" value="F:carbohydrate derivative binding"/>
    <property type="evidence" value="ECO:0007669"/>
    <property type="project" value="InterPro"/>
</dbReference>